<feature type="compositionally biased region" description="Polar residues" evidence="1">
    <location>
        <begin position="271"/>
        <end position="287"/>
    </location>
</feature>
<reference evidence="2" key="1">
    <citation type="journal article" date="2020" name="Cell">
        <title>Large-Scale Comparative Analyses of Tick Genomes Elucidate Their Genetic Diversity and Vector Capacities.</title>
        <authorList>
            <consortium name="Tick Genome and Microbiome Consortium (TIGMIC)"/>
            <person name="Jia N."/>
            <person name="Wang J."/>
            <person name="Shi W."/>
            <person name="Du L."/>
            <person name="Sun Y."/>
            <person name="Zhan W."/>
            <person name="Jiang J.F."/>
            <person name="Wang Q."/>
            <person name="Zhang B."/>
            <person name="Ji P."/>
            <person name="Bell-Sakyi L."/>
            <person name="Cui X.M."/>
            <person name="Yuan T.T."/>
            <person name="Jiang B.G."/>
            <person name="Yang W.F."/>
            <person name="Lam T.T."/>
            <person name="Chang Q.C."/>
            <person name="Ding S.J."/>
            <person name="Wang X.J."/>
            <person name="Zhu J.G."/>
            <person name="Ruan X.D."/>
            <person name="Zhao L."/>
            <person name="Wei J.T."/>
            <person name="Ye R.Z."/>
            <person name="Que T.C."/>
            <person name="Du C.H."/>
            <person name="Zhou Y.H."/>
            <person name="Cheng J.X."/>
            <person name="Dai P.F."/>
            <person name="Guo W.B."/>
            <person name="Han X.H."/>
            <person name="Huang E.J."/>
            <person name="Li L.F."/>
            <person name="Wei W."/>
            <person name="Gao Y.C."/>
            <person name="Liu J.Z."/>
            <person name="Shao H.Z."/>
            <person name="Wang X."/>
            <person name="Wang C.C."/>
            <person name="Yang T.C."/>
            <person name="Huo Q.B."/>
            <person name="Li W."/>
            <person name="Chen H.Y."/>
            <person name="Chen S.E."/>
            <person name="Zhou L.G."/>
            <person name="Ni X.B."/>
            <person name="Tian J.H."/>
            <person name="Sheng Y."/>
            <person name="Liu T."/>
            <person name="Pan Y.S."/>
            <person name="Xia L.Y."/>
            <person name="Li J."/>
            <person name="Zhao F."/>
            <person name="Cao W.C."/>
        </authorList>
    </citation>
    <scope>NUCLEOTIDE SEQUENCE</scope>
    <source>
        <strain evidence="2">Rmic-2018</strain>
    </source>
</reference>
<reference evidence="2" key="2">
    <citation type="submission" date="2021-09" db="EMBL/GenBank/DDBJ databases">
        <authorList>
            <person name="Jia N."/>
            <person name="Wang J."/>
            <person name="Shi W."/>
            <person name="Du L."/>
            <person name="Sun Y."/>
            <person name="Zhan W."/>
            <person name="Jiang J."/>
            <person name="Wang Q."/>
            <person name="Zhang B."/>
            <person name="Ji P."/>
            <person name="Sakyi L.B."/>
            <person name="Cui X."/>
            <person name="Yuan T."/>
            <person name="Jiang B."/>
            <person name="Yang W."/>
            <person name="Lam T.T.-Y."/>
            <person name="Chang Q."/>
            <person name="Ding S."/>
            <person name="Wang X."/>
            <person name="Zhu J."/>
            <person name="Ruan X."/>
            <person name="Zhao L."/>
            <person name="Wei J."/>
            <person name="Que T."/>
            <person name="Du C."/>
            <person name="Cheng J."/>
            <person name="Dai P."/>
            <person name="Han X."/>
            <person name="Huang E."/>
            <person name="Gao Y."/>
            <person name="Liu J."/>
            <person name="Shao H."/>
            <person name="Ye R."/>
            <person name="Li L."/>
            <person name="Wei W."/>
            <person name="Wang X."/>
            <person name="Wang C."/>
            <person name="Huo Q."/>
            <person name="Li W."/>
            <person name="Guo W."/>
            <person name="Chen H."/>
            <person name="Chen S."/>
            <person name="Zhou L."/>
            <person name="Zhou L."/>
            <person name="Ni X."/>
            <person name="Tian J."/>
            <person name="Zhou Y."/>
            <person name="Sheng Y."/>
            <person name="Liu T."/>
            <person name="Pan Y."/>
            <person name="Xia L."/>
            <person name="Li J."/>
            <person name="Zhao F."/>
            <person name="Cao W."/>
        </authorList>
    </citation>
    <scope>NUCLEOTIDE SEQUENCE</scope>
    <source>
        <strain evidence="2">Rmic-2018</strain>
        <tissue evidence="2">Larvae</tissue>
    </source>
</reference>
<feature type="region of interest" description="Disordered" evidence="1">
    <location>
        <begin position="416"/>
        <end position="468"/>
    </location>
</feature>
<proteinExistence type="predicted"/>
<feature type="compositionally biased region" description="Polar residues" evidence="1">
    <location>
        <begin position="498"/>
        <end position="508"/>
    </location>
</feature>
<evidence type="ECO:0000256" key="1">
    <source>
        <dbReference type="SAM" id="MobiDB-lite"/>
    </source>
</evidence>
<dbReference type="InterPro" id="IPR000048">
    <property type="entry name" value="IQ_motif_EF-hand-BS"/>
</dbReference>
<feature type="compositionally biased region" description="Basic and acidic residues" evidence="1">
    <location>
        <begin position="65"/>
        <end position="83"/>
    </location>
</feature>
<dbReference type="VEuPathDB" id="VectorBase:LOC119172656"/>
<dbReference type="EMBL" id="JABSTU010000008">
    <property type="protein sequence ID" value="KAH8024107.1"/>
    <property type="molecule type" value="Genomic_DNA"/>
</dbReference>
<gene>
    <name evidence="2" type="ORF">HPB51_021728</name>
</gene>
<accession>A0A9J6DPU1</accession>
<evidence type="ECO:0000313" key="2">
    <source>
        <dbReference type="EMBL" id="KAH8024107.1"/>
    </source>
</evidence>
<dbReference type="Pfam" id="PF00612">
    <property type="entry name" value="IQ"/>
    <property type="match status" value="2"/>
</dbReference>
<feature type="region of interest" description="Disordered" evidence="1">
    <location>
        <begin position="492"/>
        <end position="527"/>
    </location>
</feature>
<dbReference type="PROSITE" id="PS50096">
    <property type="entry name" value="IQ"/>
    <property type="match status" value="2"/>
</dbReference>
<feature type="compositionally biased region" description="Basic and acidic residues" evidence="1">
    <location>
        <begin position="47"/>
        <end position="56"/>
    </location>
</feature>
<feature type="region of interest" description="Disordered" evidence="1">
    <location>
        <begin position="543"/>
        <end position="601"/>
    </location>
</feature>
<feature type="compositionally biased region" description="Basic and acidic residues" evidence="1">
    <location>
        <begin position="556"/>
        <end position="569"/>
    </location>
</feature>
<feature type="compositionally biased region" description="Basic and acidic residues" evidence="1">
    <location>
        <begin position="153"/>
        <end position="182"/>
    </location>
</feature>
<dbReference type="Proteomes" id="UP000821866">
    <property type="component" value="Chromosome 6"/>
</dbReference>
<feature type="region of interest" description="Disordered" evidence="1">
    <location>
        <begin position="153"/>
        <end position="220"/>
    </location>
</feature>
<dbReference type="SMART" id="SM00015">
    <property type="entry name" value="IQ"/>
    <property type="match status" value="2"/>
</dbReference>
<feature type="region of interest" description="Disordered" evidence="1">
    <location>
        <begin position="659"/>
        <end position="702"/>
    </location>
</feature>
<feature type="region of interest" description="Disordered" evidence="1">
    <location>
        <begin position="14"/>
        <end position="92"/>
    </location>
</feature>
<dbReference type="AlphaFoldDB" id="A0A9J6DPU1"/>
<feature type="region of interest" description="Disordered" evidence="1">
    <location>
        <begin position="263"/>
        <end position="287"/>
    </location>
</feature>
<feature type="compositionally biased region" description="Basic and acidic residues" evidence="1">
    <location>
        <begin position="675"/>
        <end position="692"/>
    </location>
</feature>
<evidence type="ECO:0000313" key="3">
    <source>
        <dbReference type="Proteomes" id="UP000821866"/>
    </source>
</evidence>
<sequence length="751" mass="80460">MGCCASAFHSGSYLTREGGGAQNAPADAEGAAAEAGRKGAASPTHEAGAHGKEAERGAATSENAKNADQDNSKKPLEHAKEDAMSALESAKKHVGAAKEKFLEKTEEGGKEAAEEFKQMAHEAKEAAKHAAEEVVSSHTHKGAQAELIKETAKEVHEKGKEKIEPLRPHGKHGESSEEKKSAEGVASGHAPSESASKHSKHSHHEEPKRSEAKPHDAGKEHAVFTAVLDVNAAAAGESVLAAKTVAMKIDTKEGDAMCELNFNESAKDGPQETTETSPKAVSQEALNSAKTEAELLVERVISSVVGASESLEHSPDDSAHSEKDRLQKLKEMAQQEFALCQEKAHHLLSDVSSAVSTAATTVATKSAEIYDATKSKAHDLSEQVTAKASDTAESLKHGMHTLQEQAMELPQLITHKSHVPSGGETTTTGDDSSVPEVPREQVPLLQVDAQRETPGDRLSPSPKPEDIESAVVKIQAGVRGYLTRKNLLSRTQHDGEASQATGNANQEELSAAVASNGASEPSDTEAAATKIQAAFRGYMVRKELKPDNGPGSGASGHKEELRHTSRQDGDLPTPSSVAHHRRSSPQDALTSTITDSSADLDIPKYTGAADDGPVQEWFYLYELHATAASWSEREMIINFTDYISENAEKDAETLLAHRKHSGTSSQSVKKHESKKHWDGTIHDEKYNPDDIRTSNATGTPNLVRSSQKLNRCHHQLRFPGCGYAIQGATVKLVHQSRHRNHRTAPSALKIQ</sequence>
<protein>
    <submittedName>
        <fullName evidence="2">Uncharacterized protein</fullName>
    </submittedName>
</protein>
<feature type="compositionally biased region" description="Polar residues" evidence="1">
    <location>
        <begin position="585"/>
        <end position="597"/>
    </location>
</feature>
<comment type="caution">
    <text evidence="2">The sequence shown here is derived from an EMBL/GenBank/DDBJ whole genome shotgun (WGS) entry which is preliminary data.</text>
</comment>
<keyword evidence="3" id="KW-1185">Reference proteome</keyword>
<feature type="compositionally biased region" description="Basic and acidic residues" evidence="1">
    <location>
        <begin position="203"/>
        <end position="220"/>
    </location>
</feature>
<name>A0A9J6DPU1_RHIMP</name>
<feature type="compositionally biased region" description="Low complexity" evidence="1">
    <location>
        <begin position="421"/>
        <end position="432"/>
    </location>
</feature>
<feature type="compositionally biased region" description="Low complexity" evidence="1">
    <location>
        <begin position="22"/>
        <end position="41"/>
    </location>
</feature>
<organism evidence="2 3">
    <name type="scientific">Rhipicephalus microplus</name>
    <name type="common">Cattle tick</name>
    <name type="synonym">Boophilus microplus</name>
    <dbReference type="NCBI Taxonomy" id="6941"/>
    <lineage>
        <taxon>Eukaryota</taxon>
        <taxon>Metazoa</taxon>
        <taxon>Ecdysozoa</taxon>
        <taxon>Arthropoda</taxon>
        <taxon>Chelicerata</taxon>
        <taxon>Arachnida</taxon>
        <taxon>Acari</taxon>
        <taxon>Parasitiformes</taxon>
        <taxon>Ixodida</taxon>
        <taxon>Ixodoidea</taxon>
        <taxon>Ixodidae</taxon>
        <taxon>Rhipicephalinae</taxon>
        <taxon>Rhipicephalus</taxon>
        <taxon>Boophilus</taxon>
    </lineage>
</organism>
<dbReference type="Gene3D" id="1.20.5.190">
    <property type="match status" value="1"/>
</dbReference>
<dbReference type="CDD" id="cd23767">
    <property type="entry name" value="IQCD"/>
    <property type="match status" value="1"/>
</dbReference>
<feature type="compositionally biased region" description="Polar residues" evidence="1">
    <location>
        <begin position="693"/>
        <end position="702"/>
    </location>
</feature>